<dbReference type="HOGENOM" id="CLU_2542415_0_0_1"/>
<dbReference type="EMBL" id="GL636493">
    <property type="protein sequence ID" value="EFW17867.1"/>
    <property type="molecule type" value="Genomic_DNA"/>
</dbReference>
<sequence length="83" mass="9744">MFSGRFPADERRRLFSLVKEAFRGNTNWHGTCRCSVAHESYRVTPCLPFHMSWVFLLPSKSCSASYILSWMKWGVYGLPWPLR</sequence>
<evidence type="ECO:0000313" key="1">
    <source>
        <dbReference type="EMBL" id="EFW17867.1"/>
    </source>
</evidence>
<accession>E9D6J5</accession>
<dbReference type="Proteomes" id="UP000002497">
    <property type="component" value="Unassembled WGS sequence"/>
</dbReference>
<name>E9D6J5_COCPS</name>
<evidence type="ECO:0000313" key="2">
    <source>
        <dbReference type="Proteomes" id="UP000002497"/>
    </source>
</evidence>
<organism evidence="2">
    <name type="scientific">Coccidioides posadasii (strain RMSCC 757 / Silveira)</name>
    <name type="common">Valley fever fungus</name>
    <dbReference type="NCBI Taxonomy" id="443226"/>
    <lineage>
        <taxon>Eukaryota</taxon>
        <taxon>Fungi</taxon>
        <taxon>Dikarya</taxon>
        <taxon>Ascomycota</taxon>
        <taxon>Pezizomycotina</taxon>
        <taxon>Eurotiomycetes</taxon>
        <taxon>Eurotiomycetidae</taxon>
        <taxon>Onygenales</taxon>
        <taxon>Onygenaceae</taxon>
        <taxon>Coccidioides</taxon>
    </lineage>
</organism>
<gene>
    <name evidence="1" type="ORF">CPSG_05504</name>
</gene>
<dbReference type="VEuPathDB" id="FungiDB:CPSG_05504"/>
<keyword evidence="2" id="KW-1185">Reference proteome</keyword>
<proteinExistence type="predicted"/>
<protein>
    <submittedName>
        <fullName evidence="1">Uncharacterized protein</fullName>
    </submittedName>
</protein>
<reference evidence="2" key="2">
    <citation type="submission" date="2010-03" db="EMBL/GenBank/DDBJ databases">
        <title>The genome sequence of Coccidioides posadasii strain Silveira.</title>
        <authorList>
            <consortium name="The Broad Institute Genome Sequencing Center for Infectious Disease"/>
            <person name="Neafsey D."/>
            <person name="Orbach M."/>
            <person name="Henn M.R."/>
            <person name="Cole G.T."/>
            <person name="Galgiani J."/>
            <person name="Gardner M.J."/>
            <person name="Kirkland T.N."/>
            <person name="Taylor J.W."/>
            <person name="Young S.K."/>
            <person name="Zeng Q."/>
            <person name="Koehrsen M."/>
            <person name="Alvarado L."/>
            <person name="Berlin A."/>
            <person name="Borenstein D."/>
            <person name="Chapman S.B."/>
            <person name="Chen Z."/>
            <person name="Engels R."/>
            <person name="Freedman E."/>
            <person name="Gellesch M."/>
            <person name="Goldberg J."/>
            <person name="Griggs A."/>
            <person name="Gujja S."/>
            <person name="Heilman E."/>
            <person name="Heiman D."/>
            <person name="Howarth C."/>
            <person name="Jen D."/>
            <person name="Larson L."/>
            <person name="Mehta T."/>
            <person name="Neiman D."/>
            <person name="Park D."/>
            <person name="Pearson M."/>
            <person name="Richards J."/>
            <person name="Roberts A."/>
            <person name="Saif S."/>
            <person name="Shea T."/>
            <person name="Shenoy N."/>
            <person name="Sisk P."/>
            <person name="Stolte C."/>
            <person name="Sykes S."/>
            <person name="Walk T."/>
            <person name="White J."/>
            <person name="Yandava C."/>
            <person name="Haas B."/>
            <person name="Nusbaum C."/>
            <person name="Birren B."/>
        </authorList>
    </citation>
    <scope>NUCLEOTIDE SEQUENCE [LARGE SCALE GENOMIC DNA]</scope>
    <source>
        <strain evidence="2">RMSCC 757 / Silveira</strain>
    </source>
</reference>
<dbReference type="AlphaFoldDB" id="E9D6J5"/>
<reference evidence="2" key="1">
    <citation type="journal article" date="2010" name="Genome Res.">
        <title>Population genomic sequencing of Coccidioides fungi reveals recent hybridization and transposon control.</title>
        <authorList>
            <person name="Neafsey D.E."/>
            <person name="Barker B.M."/>
            <person name="Sharpton T.J."/>
            <person name="Stajich J.E."/>
            <person name="Park D.J."/>
            <person name="Whiston E."/>
            <person name="Hung C.-Y."/>
            <person name="McMahan C."/>
            <person name="White J."/>
            <person name="Sykes S."/>
            <person name="Heiman D."/>
            <person name="Young S."/>
            <person name="Zeng Q."/>
            <person name="Abouelleil A."/>
            <person name="Aftuck L."/>
            <person name="Bessette D."/>
            <person name="Brown A."/>
            <person name="FitzGerald M."/>
            <person name="Lui A."/>
            <person name="Macdonald J.P."/>
            <person name="Priest M."/>
            <person name="Orbach M.J."/>
            <person name="Galgiani J.N."/>
            <person name="Kirkland T.N."/>
            <person name="Cole G.T."/>
            <person name="Birren B.W."/>
            <person name="Henn M.R."/>
            <person name="Taylor J.W."/>
            <person name="Rounsley S.D."/>
        </authorList>
    </citation>
    <scope>NUCLEOTIDE SEQUENCE [LARGE SCALE GENOMIC DNA]</scope>
    <source>
        <strain evidence="2">RMSCC 757 / Silveira</strain>
    </source>
</reference>